<dbReference type="SUPFAM" id="SSF56425">
    <property type="entry name" value="Succinate dehydrogenase/fumarate reductase flavoprotein, catalytic domain"/>
    <property type="match status" value="1"/>
</dbReference>
<evidence type="ECO:0000256" key="8">
    <source>
        <dbReference type="ARBA" id="ARBA00023002"/>
    </source>
</evidence>
<dbReference type="NCBIfam" id="TIGR01813">
    <property type="entry name" value="flavo_cyto_c"/>
    <property type="match status" value="1"/>
</dbReference>
<comment type="subunit">
    <text evidence="12">CPSF is a heterotetramer composed of four distinct subunits 160, 100, 70 and 30 kDa.</text>
</comment>
<dbReference type="InterPro" id="IPR011108">
    <property type="entry name" value="RMMBL"/>
</dbReference>
<dbReference type="InterPro" id="IPR035639">
    <property type="entry name" value="CPSF2_MBL"/>
</dbReference>
<evidence type="ECO:0000256" key="2">
    <source>
        <dbReference type="ARBA" id="ARBA00004123"/>
    </source>
</evidence>
<dbReference type="GO" id="GO:0016156">
    <property type="term" value="F:fumarate reductase (NADH) activity"/>
    <property type="evidence" value="ECO:0007669"/>
    <property type="project" value="UniProtKB-EC"/>
</dbReference>
<reference evidence="15 16" key="1">
    <citation type="submission" date="2015-01" db="EMBL/GenBank/DDBJ databases">
        <title>Evolution of Trichinella species and genotypes.</title>
        <authorList>
            <person name="Korhonen P.K."/>
            <person name="Edoardo P."/>
            <person name="Giuseppe L.R."/>
            <person name="Gasser R.B."/>
        </authorList>
    </citation>
    <scope>NUCLEOTIDE SEQUENCE [LARGE SCALE GENOMIC DNA]</scope>
    <source>
        <strain evidence="15">ISS176</strain>
    </source>
</reference>
<dbReference type="InterPro" id="IPR022712">
    <property type="entry name" value="Beta_Casp"/>
</dbReference>
<comment type="function">
    <text evidence="11">CPSF plays a key role in pre-mRNA 3'-end formation, recognizing the AAUAAA signal sequence and interacting with poly(A)polymerase and other factors to bring about cleavage and poly(A) addition.</text>
</comment>
<name>A0A0V1JU74_TRIPS</name>
<evidence type="ECO:0000256" key="9">
    <source>
        <dbReference type="ARBA" id="ARBA00023242"/>
    </source>
</evidence>
<dbReference type="SMART" id="SM01027">
    <property type="entry name" value="Beta-Casp"/>
    <property type="match status" value="1"/>
</dbReference>
<organism evidence="15 16">
    <name type="scientific">Trichinella pseudospiralis</name>
    <name type="common">Parasitic roundworm</name>
    <dbReference type="NCBI Taxonomy" id="6337"/>
    <lineage>
        <taxon>Eukaryota</taxon>
        <taxon>Metazoa</taxon>
        <taxon>Ecdysozoa</taxon>
        <taxon>Nematoda</taxon>
        <taxon>Enoplea</taxon>
        <taxon>Dorylaimia</taxon>
        <taxon>Trichinellida</taxon>
        <taxon>Trichinellidae</taxon>
        <taxon>Trichinella</taxon>
    </lineage>
</organism>
<dbReference type="GO" id="GO:0010181">
    <property type="term" value="F:FMN binding"/>
    <property type="evidence" value="ECO:0007669"/>
    <property type="project" value="InterPro"/>
</dbReference>
<dbReference type="InterPro" id="IPR027477">
    <property type="entry name" value="Succ_DH/fumarate_Rdtase_cat_sf"/>
</dbReference>
<dbReference type="InterPro" id="IPR027075">
    <property type="entry name" value="CPSF2"/>
</dbReference>
<dbReference type="Gene3D" id="3.60.15.10">
    <property type="entry name" value="Ribonuclease Z/Hydroxyacylglutathione hydrolase-like"/>
    <property type="match status" value="1"/>
</dbReference>
<evidence type="ECO:0000256" key="5">
    <source>
        <dbReference type="ARBA" id="ARBA00022664"/>
    </source>
</evidence>
<dbReference type="GO" id="GO:0003723">
    <property type="term" value="F:RNA binding"/>
    <property type="evidence" value="ECO:0007669"/>
    <property type="project" value="UniProtKB-KW"/>
</dbReference>
<dbReference type="CDD" id="cd16293">
    <property type="entry name" value="CPSF2-like_MBL-fold"/>
    <property type="match status" value="1"/>
</dbReference>
<evidence type="ECO:0000256" key="10">
    <source>
        <dbReference type="ARBA" id="ARBA00050832"/>
    </source>
</evidence>
<keyword evidence="6" id="KW-0274">FAD</keyword>
<feature type="domain" description="Beta-Casp" evidence="14">
    <location>
        <begin position="243"/>
        <end position="397"/>
    </location>
</feature>
<dbReference type="SUPFAM" id="SSF56281">
    <property type="entry name" value="Metallo-hydrolase/oxidoreductase"/>
    <property type="match status" value="1"/>
</dbReference>
<dbReference type="InterPro" id="IPR010960">
    <property type="entry name" value="Flavocytochrome_c"/>
</dbReference>
<dbReference type="InterPro" id="IPR003953">
    <property type="entry name" value="FAD-dep_OxRdtase_2_FAD-bd"/>
</dbReference>
<gene>
    <name evidence="15" type="primary">Piezo1</name>
    <name evidence="15" type="ORF">T4C_592</name>
</gene>
<comment type="similarity">
    <text evidence="3 13">Belongs to the metallo-beta-lactamase superfamily. RNA-metabolizing metallo-beta-lactamase-like family. CPSF2/YSH1 subfamily.</text>
</comment>
<accession>A0A0V1JU74</accession>
<evidence type="ECO:0000313" key="16">
    <source>
        <dbReference type="Proteomes" id="UP000054826"/>
    </source>
</evidence>
<dbReference type="PANTHER" id="PTHR45922">
    <property type="entry name" value="CLEAVAGE AND POLYADENYLATION SPECIFICITY FACTOR SUBUNIT 2"/>
    <property type="match status" value="1"/>
</dbReference>
<evidence type="ECO:0000313" key="15">
    <source>
        <dbReference type="EMBL" id="KRZ38511.1"/>
    </source>
</evidence>
<evidence type="ECO:0000256" key="11">
    <source>
        <dbReference type="ARBA" id="ARBA00058386"/>
    </source>
</evidence>
<dbReference type="GO" id="GO:0005847">
    <property type="term" value="C:mRNA cleavage and polyadenylation specificity factor complex"/>
    <property type="evidence" value="ECO:0007669"/>
    <property type="project" value="InterPro"/>
</dbReference>
<evidence type="ECO:0000256" key="7">
    <source>
        <dbReference type="ARBA" id="ARBA00022884"/>
    </source>
</evidence>
<protein>
    <recommendedName>
        <fullName evidence="13">Cleavage and polyadenylation specificity factor subunit 2</fullName>
    </recommendedName>
    <alternativeName>
        <fullName evidence="13">Cleavage and polyadenylation specificity factor 100 kDa subunit</fullName>
    </alternativeName>
</protein>
<evidence type="ECO:0000259" key="14">
    <source>
        <dbReference type="SMART" id="SM01027"/>
    </source>
</evidence>
<keyword evidence="5 13" id="KW-0507">mRNA processing</keyword>
<dbReference type="GO" id="GO:0006398">
    <property type="term" value="P:mRNA 3'-end processing by stem-loop binding and cleavage"/>
    <property type="evidence" value="ECO:0007669"/>
    <property type="project" value="InterPro"/>
</dbReference>
<dbReference type="FunFam" id="3.90.700.10:FF:000007">
    <property type="entry name" value="NADH-dependent fumarate reductase"/>
    <property type="match status" value="1"/>
</dbReference>
<dbReference type="InterPro" id="IPR001279">
    <property type="entry name" value="Metallo-B-lactamas"/>
</dbReference>
<dbReference type="Proteomes" id="UP000054826">
    <property type="component" value="Unassembled WGS sequence"/>
</dbReference>
<dbReference type="InterPro" id="IPR036188">
    <property type="entry name" value="FAD/NAD-bd_sf"/>
</dbReference>
<keyword evidence="4" id="KW-0285">Flavoprotein</keyword>
<dbReference type="Pfam" id="PF13299">
    <property type="entry name" value="CPSF100_C"/>
    <property type="match status" value="1"/>
</dbReference>
<evidence type="ECO:0000256" key="4">
    <source>
        <dbReference type="ARBA" id="ARBA00022630"/>
    </source>
</evidence>
<dbReference type="PANTHER" id="PTHR45922:SF1">
    <property type="entry name" value="CLEAVAGE AND POLYADENYLATION SPECIFICITY FACTOR SUBUNIT 2"/>
    <property type="match status" value="1"/>
</dbReference>
<proteinExistence type="inferred from homology"/>
<evidence type="ECO:0000256" key="12">
    <source>
        <dbReference type="ARBA" id="ARBA00065452"/>
    </source>
</evidence>
<evidence type="ECO:0000256" key="13">
    <source>
        <dbReference type="RuleBase" id="RU365006"/>
    </source>
</evidence>
<comment type="caution">
    <text evidence="15">The sequence shown here is derived from an EMBL/GenBank/DDBJ whole genome shotgun (WGS) entry which is preliminary data.</text>
</comment>
<dbReference type="Pfam" id="PF00890">
    <property type="entry name" value="FAD_binding_2"/>
    <property type="match status" value="1"/>
</dbReference>
<dbReference type="FunFam" id="3.60.15.10:FF:000008">
    <property type="entry name" value="Cleavage and polyadenylation specificity factor subunit 2"/>
    <property type="match status" value="1"/>
</dbReference>
<comment type="catalytic activity">
    <reaction evidence="10">
        <text>succinate + NAD(+) = fumarate + NADH + H(+)</text>
        <dbReference type="Rhea" id="RHEA:18281"/>
        <dbReference type="ChEBI" id="CHEBI:15378"/>
        <dbReference type="ChEBI" id="CHEBI:29806"/>
        <dbReference type="ChEBI" id="CHEBI:30031"/>
        <dbReference type="ChEBI" id="CHEBI:57540"/>
        <dbReference type="ChEBI" id="CHEBI:57945"/>
        <dbReference type="EC" id="1.3.1.6"/>
    </reaction>
</comment>
<dbReference type="Pfam" id="PF16661">
    <property type="entry name" value="Lactamase_B_6"/>
    <property type="match status" value="1"/>
</dbReference>
<dbReference type="EMBL" id="JYDV01000045">
    <property type="protein sequence ID" value="KRZ38511.1"/>
    <property type="molecule type" value="Genomic_DNA"/>
</dbReference>
<keyword evidence="7 13" id="KW-0694">RNA-binding</keyword>
<dbReference type="Gene3D" id="3.50.50.60">
    <property type="entry name" value="FAD/NAD(P)-binding domain"/>
    <property type="match status" value="1"/>
</dbReference>
<dbReference type="SUPFAM" id="SSF51905">
    <property type="entry name" value="FAD/NAD(P)-binding domain"/>
    <property type="match status" value="1"/>
</dbReference>
<dbReference type="Gene3D" id="3.90.700.10">
    <property type="entry name" value="Succinate dehydrogenase/fumarate reductase flavoprotein, catalytic domain"/>
    <property type="match status" value="1"/>
</dbReference>
<dbReference type="InterPro" id="IPR025069">
    <property type="entry name" value="Cpsf2_C"/>
</dbReference>
<evidence type="ECO:0000256" key="6">
    <source>
        <dbReference type="ARBA" id="ARBA00022827"/>
    </source>
</evidence>
<dbReference type="Pfam" id="PF10996">
    <property type="entry name" value="Beta-Casp"/>
    <property type="match status" value="1"/>
</dbReference>
<sequence length="1301" mass="145578">MTSLIRFEALSGVMDDSPPCYVLEVGEFHFMLDCGWDSSFNMDFIERAQKWASRIDAVLLSYPDIAHIGALPYLVGKCGLSCPIYATVPVYRMGQMFLYDWYQSFQNYEDFQIFSLDDVDQVFDKVLQVKYNQQVSMKGRGHGLQIVPLPAGHMIGGTIWRITKMGEEEIVYAVDFNHKKERHLNGCLLESIARPNLLITDAYMCGTALMRRKFRDEALLSTILRTLRGGGNVLIVVDTAGRVLELVQLLDQLWHNAEAGLLLYSLIFMNSVAFNVVEFAKSQVEWMSERMLRMFEEGRNNPFQFRHAQLCHSLAELARLRSPKVLSFTRFSNLSTSYIKGDIFFSFFFLSDKVVLASQPDLDSGFSRELFLEWCIDAKNCIILTSRARVGSLCSKLMEMACNPERIGSKQITIQVKRRVRLEGHELDEFRVKKREQEQQATKLRLEQHRRRSRVDVVGLDDDDSDDEEKKDDTVTNEFPYDISYIAQGPNHWYSRAESYKPFPKYPHFEKRMKTDDYGEVIHAKSYLQLETKVRMVDLLRDRMGEDQENGVATAGDMHDIPTKCIQFVQTVEVFAHLEFIDFEGRTDVDSLKKILQMSKPKQIIFVHGMADQTDKLAHYCRKSLNMAEDKVFTPRLGDLVDATIESHMYQLKLTDALLNNLKFVHVKDVEIAWVNGIIKQHSCCSEETEDQKITAMNVDGENNDENAVDVGSDDIPYLDLLPASEIPSHDAVFVGDPKLSDLKQALMLDGFQAEFSHGVLVVNNVLSIRKQANGQLHVEGIVCKDYYAIRDQFHANYFFYICIVVLHGCMMVETEPRHVIVVGSGLAGLSAALSAFNQGSRVTVLEGEPNIGGNSAKATSGINGCNTSTQRVNGVQDDAKLFFSDTMKAGHSINDMQLVDLLTKSSADAIDRLTEIGVDLSDLVILGGHSVRRTHRIPAKNGKPVPVGFHIVRTVHQHLLNKASSVGGDRLKVMTNVRAVSLITDAGGSVVVGLRFEHADTKETGKLYADSIVLATGGYSNDHTSDSLLEEFAKSKIDYPTTNGPFAVGSGVKMARLIGAKLIDMDKVQVHPTGFVDPEKPNSRTKFLAAEALRGSGAILLDHSGQRFANELGARDYLTERIESQCKQDKDVGRKTAYMLLNDEAVDLFGRPSFEFYWRKKNFFTKVDNVEQLAKLLNVEAELVNETLKQYAEAADRTRDDQFGKVVFPVIFDPRRPIYVARITPVIHYTMGGLKIDVHSQVLREDGSKISGLYAAGEVSGGVHGANRLGGNSLLECAVFGAIAGKHAATVPVGAQAGDL</sequence>
<comment type="cofactor">
    <cofactor evidence="1">
        <name>FAD</name>
        <dbReference type="ChEBI" id="CHEBI:57692"/>
    </cofactor>
</comment>
<keyword evidence="8" id="KW-0560">Oxidoreductase</keyword>
<dbReference type="InterPro" id="IPR036866">
    <property type="entry name" value="RibonucZ/Hydroxyglut_hydro"/>
</dbReference>
<keyword evidence="9 13" id="KW-0539">Nucleus</keyword>
<evidence type="ECO:0000256" key="3">
    <source>
        <dbReference type="ARBA" id="ARBA00010624"/>
    </source>
</evidence>
<comment type="subcellular location">
    <subcellularLocation>
        <location evidence="2 13">Nucleus</location>
    </subcellularLocation>
</comment>
<evidence type="ECO:0000256" key="1">
    <source>
        <dbReference type="ARBA" id="ARBA00001974"/>
    </source>
</evidence>
<dbReference type="Pfam" id="PF07521">
    <property type="entry name" value="RMMBL"/>
    <property type="match status" value="1"/>
</dbReference>